<protein>
    <submittedName>
        <fullName evidence="1">Uncharacterized protein</fullName>
    </submittedName>
</protein>
<dbReference type="AlphaFoldDB" id="A0A1G2BVR7"/>
<evidence type="ECO:0000313" key="2">
    <source>
        <dbReference type="Proteomes" id="UP000178109"/>
    </source>
</evidence>
<sequence>MAFRRPAKYPYNREYSRLWLGIEWYMRAHKKMKILGAEYWRIFRSQIRYSPKRIQRAVVWMAKRTERLQPE</sequence>
<gene>
    <name evidence="1" type="ORF">A3H70_05730</name>
</gene>
<dbReference type="Proteomes" id="UP000178109">
    <property type="component" value="Unassembled WGS sequence"/>
</dbReference>
<dbReference type="EMBL" id="MHKO01000004">
    <property type="protein sequence ID" value="OGY93138.1"/>
    <property type="molecule type" value="Genomic_DNA"/>
</dbReference>
<organism evidence="1 2">
    <name type="scientific">Candidatus Komeilibacteria bacterium RIFCSPLOWO2_02_FULL_48_11</name>
    <dbReference type="NCBI Taxonomy" id="1798553"/>
    <lineage>
        <taxon>Bacteria</taxon>
        <taxon>Candidatus Komeiliibacteriota</taxon>
    </lineage>
</organism>
<proteinExistence type="predicted"/>
<comment type="caution">
    <text evidence="1">The sequence shown here is derived from an EMBL/GenBank/DDBJ whole genome shotgun (WGS) entry which is preliminary data.</text>
</comment>
<accession>A0A1G2BVR7</accession>
<reference evidence="1 2" key="1">
    <citation type="journal article" date="2016" name="Nat. Commun.">
        <title>Thousands of microbial genomes shed light on interconnected biogeochemical processes in an aquifer system.</title>
        <authorList>
            <person name="Anantharaman K."/>
            <person name="Brown C.T."/>
            <person name="Hug L.A."/>
            <person name="Sharon I."/>
            <person name="Castelle C.J."/>
            <person name="Probst A.J."/>
            <person name="Thomas B.C."/>
            <person name="Singh A."/>
            <person name="Wilkins M.J."/>
            <person name="Karaoz U."/>
            <person name="Brodie E.L."/>
            <person name="Williams K.H."/>
            <person name="Hubbard S.S."/>
            <person name="Banfield J.F."/>
        </authorList>
    </citation>
    <scope>NUCLEOTIDE SEQUENCE [LARGE SCALE GENOMIC DNA]</scope>
</reference>
<name>A0A1G2BVR7_9BACT</name>
<evidence type="ECO:0000313" key="1">
    <source>
        <dbReference type="EMBL" id="OGY93138.1"/>
    </source>
</evidence>